<proteinExistence type="inferred from homology"/>
<comment type="similarity">
    <text evidence="3">Belongs to the transpeptidase family.</text>
</comment>
<dbReference type="Proteomes" id="UP000570010">
    <property type="component" value="Unassembled WGS sequence"/>
</dbReference>
<dbReference type="Pfam" id="PF00905">
    <property type="entry name" value="Transpeptidase"/>
    <property type="match status" value="1"/>
</dbReference>
<evidence type="ECO:0000313" key="13">
    <source>
        <dbReference type="Proteomes" id="UP000472971"/>
    </source>
</evidence>
<dbReference type="InterPro" id="IPR005311">
    <property type="entry name" value="PBP_dimer"/>
</dbReference>
<evidence type="ECO:0000256" key="2">
    <source>
        <dbReference type="ARBA" id="ARBA00004752"/>
    </source>
</evidence>
<dbReference type="InterPro" id="IPR036138">
    <property type="entry name" value="PBP_dimer_sf"/>
</dbReference>
<dbReference type="InterPro" id="IPR001460">
    <property type="entry name" value="PCN-bd_Tpept"/>
</dbReference>
<dbReference type="RefSeq" id="WP_163242749.1">
    <property type="nucleotide sequence ID" value="NZ_JAAIWN010000032.1"/>
</dbReference>
<dbReference type="GO" id="GO:0008658">
    <property type="term" value="F:penicillin binding"/>
    <property type="evidence" value="ECO:0007669"/>
    <property type="project" value="InterPro"/>
</dbReference>
<keyword evidence="7" id="KW-0732">Signal</keyword>
<dbReference type="EC" id="3.4.16.4" evidence="4"/>
<feature type="domain" description="Penicillin-binding protein dimerisation" evidence="9">
    <location>
        <begin position="156"/>
        <end position="320"/>
    </location>
</feature>
<dbReference type="Pfam" id="PF03717">
    <property type="entry name" value="PBP_dimer"/>
    <property type="match status" value="1"/>
</dbReference>
<dbReference type="GO" id="GO:0005886">
    <property type="term" value="C:plasma membrane"/>
    <property type="evidence" value="ECO:0007669"/>
    <property type="project" value="TreeGrafter"/>
</dbReference>
<evidence type="ECO:0000313" key="14">
    <source>
        <dbReference type="Proteomes" id="UP000570010"/>
    </source>
</evidence>
<dbReference type="EMBL" id="JAAIWN010000032">
    <property type="protein sequence ID" value="NEY82342.1"/>
    <property type="molecule type" value="Genomic_DNA"/>
</dbReference>
<dbReference type="SUPFAM" id="SSF56519">
    <property type="entry name" value="Penicillin binding protein dimerisation domain"/>
    <property type="match status" value="1"/>
</dbReference>
<dbReference type="GO" id="GO:0071972">
    <property type="term" value="F:peptidoglycan L,D-transpeptidase activity"/>
    <property type="evidence" value="ECO:0007669"/>
    <property type="project" value="TreeGrafter"/>
</dbReference>
<dbReference type="Pfam" id="PF05223">
    <property type="entry name" value="MecA_N"/>
    <property type="match status" value="1"/>
</dbReference>
<reference evidence="12 13" key="1">
    <citation type="submission" date="2020-02" db="EMBL/GenBank/DDBJ databases">
        <title>Bacillus aquiflavi sp. nov., isolated from yellow water of strong flavor Chinese baijiu in Yibin region of China.</title>
        <authorList>
            <person name="Xie J."/>
        </authorList>
    </citation>
    <scope>NUCLEOTIDE SEQUENCE [LARGE SCALE GENOMIC DNA]</scope>
    <source>
        <strain evidence="12 13">3H-10</strain>
    </source>
</reference>
<dbReference type="Gene3D" id="3.90.1310.10">
    <property type="entry name" value="Penicillin-binding protein 2a (Domain 2)"/>
    <property type="match status" value="1"/>
</dbReference>
<sequence length="669" mass="74976">MKRTVLFIAFFIVLATLISCNKEETPEKRFSEYIKLWNEQKFTEMYGYLSETAKKSVTKDEFVKRYKKVYADLEINQLDVQFKDKQEKKSDKKENVELPFNMKMNSIAGPIQFDHKAKMVKEKTKDDGKENWFLSWDTTYIFPDLEEGDKISLIVEQAKRGEILDRNGIGLAINGKVYEIGIVPQELGDDKQVVIAKVAELLQMSSEEIEKALNEKWVKPDYFIPIKKISSEDEELLKKLVNLSGVLKKDVESRVYPYKEITSHLIGYVGQITKEELEKQDSEGYGSNDLIGKRGLEQVFEKELKGQNGIKILIQKKDGTKKIIAEQQVENGANIQLTVDAKLQTDIYNEMFNEAGAAAAIHPQTGETLALVSSPGFDPNKLVLGMSAAQLQALEENEAEPLLNRFKLTYAPGSVIKPIVGAIGLTKNTINKDVVKKIEGLKWQKDTSWGNYFVKRVSDVKEPVNLERALILSDNIYFAQAGLDLGAKKFTEGLQGFGFEEKLEYEYPIEPSSIGTLDSEIKVADTAYGQGQMEMSVLHLVAAYTPFVNNGNIIKPILLSNSEKGQVWKANIISEENATIISNMLTKVIDDPMGTAHSGQIDGYSLAGKTGTAELKQKQGEAGSENGWFIAYNTDSPSLMIAMMIENVEKKGGSTIAVERIKNIFMKQK</sequence>
<dbReference type="GO" id="GO:0071555">
    <property type="term" value="P:cell wall organization"/>
    <property type="evidence" value="ECO:0007669"/>
    <property type="project" value="TreeGrafter"/>
</dbReference>
<dbReference type="InterPro" id="IPR012338">
    <property type="entry name" value="Beta-lactam/transpept-like"/>
</dbReference>
<evidence type="ECO:0000256" key="4">
    <source>
        <dbReference type="ARBA" id="ARBA00012448"/>
    </source>
</evidence>
<name>A0A6B3VZJ4_9BACI</name>
<dbReference type="EMBL" id="JACEIO010000033">
    <property type="protein sequence ID" value="MBA4538043.1"/>
    <property type="molecule type" value="Genomic_DNA"/>
</dbReference>
<keyword evidence="13" id="KW-1185">Reference proteome</keyword>
<evidence type="ECO:0000256" key="5">
    <source>
        <dbReference type="ARBA" id="ARBA00023136"/>
    </source>
</evidence>
<organism evidence="12 13">
    <name type="scientific">Bacillus aquiflavi</name>
    <dbReference type="NCBI Taxonomy" id="2672567"/>
    <lineage>
        <taxon>Bacteria</taxon>
        <taxon>Bacillati</taxon>
        <taxon>Bacillota</taxon>
        <taxon>Bacilli</taxon>
        <taxon>Bacillales</taxon>
        <taxon>Bacillaceae</taxon>
        <taxon>Bacillus</taxon>
    </lineage>
</organism>
<comment type="pathway">
    <text evidence="2">Cell wall biogenesis; peptidoglycan biosynthesis.</text>
</comment>
<comment type="subcellular location">
    <subcellularLocation>
        <location evidence="1">Membrane</location>
    </subcellularLocation>
</comment>
<feature type="signal peptide" evidence="7">
    <location>
        <begin position="1"/>
        <end position="21"/>
    </location>
</feature>
<evidence type="ECO:0000256" key="3">
    <source>
        <dbReference type="ARBA" id="ARBA00007171"/>
    </source>
</evidence>
<evidence type="ECO:0000313" key="11">
    <source>
        <dbReference type="EMBL" id="MBA4538043.1"/>
    </source>
</evidence>
<dbReference type="Gene3D" id="3.10.450.100">
    <property type="entry name" value="NTF2-like, domain 1"/>
    <property type="match status" value="1"/>
</dbReference>
<dbReference type="AlphaFoldDB" id="A0A6B3VZJ4"/>
<dbReference type="UniPathway" id="UPA00219"/>
<dbReference type="SUPFAM" id="SSF56601">
    <property type="entry name" value="beta-lactamase/transpeptidase-like"/>
    <property type="match status" value="1"/>
</dbReference>
<evidence type="ECO:0000256" key="7">
    <source>
        <dbReference type="SAM" id="SignalP"/>
    </source>
</evidence>
<feature type="domain" description="Penicillin-binding protein transpeptidase" evidence="8">
    <location>
        <begin position="356"/>
        <end position="664"/>
    </location>
</feature>
<feature type="chain" id="PRO_5033879131" description="serine-type D-Ala-D-Ala carboxypeptidase" evidence="7">
    <location>
        <begin position="22"/>
        <end position="669"/>
    </location>
</feature>
<comment type="catalytic activity">
    <reaction evidence="6">
        <text>Preferential cleavage: (Ac)2-L-Lys-D-Ala-|-D-Ala. Also transpeptidation of peptidyl-alanyl moieties that are N-acyl substituents of D-alanine.</text>
        <dbReference type="EC" id="3.4.16.4"/>
    </reaction>
</comment>
<dbReference type="PANTHER" id="PTHR30627:SF25">
    <property type="entry name" value="PENICILLIN-BINDING PROTEIN 3"/>
    <property type="match status" value="1"/>
</dbReference>
<dbReference type="Proteomes" id="UP000472971">
    <property type="component" value="Unassembled WGS sequence"/>
</dbReference>
<evidence type="ECO:0000259" key="8">
    <source>
        <dbReference type="Pfam" id="PF00905"/>
    </source>
</evidence>
<reference evidence="11 14" key="2">
    <citation type="submission" date="2020-07" db="EMBL/GenBank/DDBJ databases">
        <authorList>
            <person name="Feng H."/>
        </authorList>
    </citation>
    <scope>NUCLEOTIDE SEQUENCE [LARGE SCALE GENOMIC DNA]</scope>
    <source>
        <strain evidence="11">S-12</strain>
        <strain evidence="14">s-12</strain>
    </source>
</reference>
<evidence type="ECO:0000259" key="9">
    <source>
        <dbReference type="Pfam" id="PF03717"/>
    </source>
</evidence>
<dbReference type="PROSITE" id="PS51257">
    <property type="entry name" value="PROKAR_LIPOPROTEIN"/>
    <property type="match status" value="1"/>
</dbReference>
<dbReference type="Gene3D" id="3.30.1390.30">
    <property type="entry name" value="Penicillin-binding protein 2a, domain 3"/>
    <property type="match status" value="1"/>
</dbReference>
<dbReference type="GO" id="GO:0009002">
    <property type="term" value="F:serine-type D-Ala-D-Ala carboxypeptidase activity"/>
    <property type="evidence" value="ECO:0007669"/>
    <property type="project" value="UniProtKB-EC"/>
</dbReference>
<dbReference type="Gene3D" id="3.40.710.10">
    <property type="entry name" value="DD-peptidase/beta-lactamase superfamily"/>
    <property type="match status" value="1"/>
</dbReference>
<dbReference type="GO" id="GO:0009252">
    <property type="term" value="P:peptidoglycan biosynthetic process"/>
    <property type="evidence" value="ECO:0007669"/>
    <property type="project" value="UniProtKB-UniPathway"/>
</dbReference>
<gene>
    <name evidence="12" type="ORF">G4D64_12710</name>
    <name evidence="11" type="ORF">H1Z61_13100</name>
</gene>
<dbReference type="GO" id="GO:0046677">
    <property type="term" value="P:response to antibiotic"/>
    <property type="evidence" value="ECO:0007669"/>
    <property type="project" value="InterPro"/>
</dbReference>
<dbReference type="PANTHER" id="PTHR30627">
    <property type="entry name" value="PEPTIDOGLYCAN D,D-TRANSPEPTIDASE"/>
    <property type="match status" value="1"/>
</dbReference>
<accession>A0A6B3VZJ4</accession>
<protein>
    <recommendedName>
        <fullName evidence="4">serine-type D-Ala-D-Ala carboxypeptidase</fullName>
        <ecNumber evidence="4">3.4.16.4</ecNumber>
    </recommendedName>
</protein>
<feature type="domain" description="NTF2-like N-terminal transpeptidase" evidence="10">
    <location>
        <begin position="25"/>
        <end position="149"/>
    </location>
</feature>
<evidence type="ECO:0000313" key="12">
    <source>
        <dbReference type="EMBL" id="NEY82342.1"/>
    </source>
</evidence>
<comment type="caution">
    <text evidence="12">The sequence shown here is derived from an EMBL/GenBank/DDBJ whole genome shotgun (WGS) entry which is preliminary data.</text>
</comment>
<keyword evidence="5" id="KW-0472">Membrane</keyword>
<evidence type="ECO:0000256" key="1">
    <source>
        <dbReference type="ARBA" id="ARBA00004370"/>
    </source>
</evidence>
<evidence type="ECO:0000259" key="10">
    <source>
        <dbReference type="Pfam" id="PF05223"/>
    </source>
</evidence>
<dbReference type="InterPro" id="IPR050515">
    <property type="entry name" value="Beta-lactam/transpept"/>
</dbReference>
<evidence type="ECO:0000256" key="6">
    <source>
        <dbReference type="ARBA" id="ARBA00034000"/>
    </source>
</evidence>
<dbReference type="SUPFAM" id="SSF54427">
    <property type="entry name" value="NTF2-like"/>
    <property type="match status" value="1"/>
</dbReference>
<dbReference type="InterPro" id="IPR007887">
    <property type="entry name" value="MecA_N"/>
</dbReference>
<dbReference type="InterPro" id="IPR032710">
    <property type="entry name" value="NTF2-like_dom_sf"/>
</dbReference>